<dbReference type="EMBL" id="MU404363">
    <property type="protein sequence ID" value="KAI1608377.1"/>
    <property type="molecule type" value="Genomic_DNA"/>
</dbReference>
<sequence length="546" mass="61153">MWFWQNSQVDRKVAPQSTLTSIPGSNHEASSDHNIQDGSNTQASKDPICLPLPAKEDDHPISSANQKEDQMDIPGDCIREPKYAEEQGSTEQKGASEPHADSFRSSPGSDYMSQRHRIGEPSDISREANPGHANSQIFNDSLSPIQKTWGELSNLVDSYTGDIITTGDLRRSVSDSRRGALDQLDALLSSNQNQLSQKLRNALSDLQEAEEKLMGEDEKLIEQGDQVLRKGSRIFGPAAPSSFRLLEEQGIVLRSQTTEAETSLISADDIRLDRTSEAQLYLSKKADVDLLRESLMELDEDGISATADPFSTREESELHGYMDSRTIDLRNQLGQAEEDLERLRSKLPDRKVNISEEQLIESEEGGVGLLEGLNPRTEGIHEVATNSEETSLTTPDDRHDSLQQILDLATEDDPIRSNTLVNAYLLYQFRLFPKEPKSYVEAVRAAAAELNPNLPSDPLILSLEHWFDDEKKPKTRSRSKPSKSRKKTPFSHHQQSIAMNADQSTVTRRKSEPRDIRKPSPLQPRDTRHRPNISPRDEANYASSVR</sequence>
<name>A0AAN6I8C0_9EURO</name>
<feature type="region of interest" description="Disordered" evidence="2">
    <location>
        <begin position="1"/>
        <end position="116"/>
    </location>
</feature>
<feature type="compositionally biased region" description="Polar residues" evidence="2">
    <location>
        <begin position="15"/>
        <end position="28"/>
    </location>
</feature>
<comment type="caution">
    <text evidence="3">The sequence shown here is derived from an EMBL/GenBank/DDBJ whole genome shotgun (WGS) entry which is preliminary data.</text>
</comment>
<reference evidence="3" key="1">
    <citation type="journal article" date="2022" name="bioRxiv">
        <title>Deciphering the potential niche of two novel black yeast fungi from a biological soil crust based on their genomes, phenotypes, and melanin regulation.</title>
        <authorList>
            <consortium name="DOE Joint Genome Institute"/>
            <person name="Carr E.C."/>
            <person name="Barton Q."/>
            <person name="Grambo S."/>
            <person name="Sullivan M."/>
            <person name="Renfro C.M."/>
            <person name="Kuo A."/>
            <person name="Pangilinan J."/>
            <person name="Lipzen A."/>
            <person name="Keymanesh K."/>
            <person name="Savage E."/>
            <person name="Barry K."/>
            <person name="Grigoriev I.V."/>
            <person name="Riekhof W.R."/>
            <person name="Harris S.S."/>
        </authorList>
    </citation>
    <scope>NUCLEOTIDE SEQUENCE</scope>
    <source>
        <strain evidence="3">JF 03-4F</strain>
    </source>
</reference>
<feature type="compositionally biased region" description="Polar residues" evidence="2">
    <location>
        <begin position="491"/>
        <end position="506"/>
    </location>
</feature>
<keyword evidence="1" id="KW-0175">Coiled coil</keyword>
<dbReference type="Proteomes" id="UP001203852">
    <property type="component" value="Unassembled WGS sequence"/>
</dbReference>
<feature type="region of interest" description="Disordered" evidence="2">
    <location>
        <begin position="470"/>
        <end position="546"/>
    </location>
</feature>
<accession>A0AAN6I8C0</accession>
<evidence type="ECO:0000313" key="4">
    <source>
        <dbReference type="Proteomes" id="UP001203852"/>
    </source>
</evidence>
<evidence type="ECO:0000313" key="3">
    <source>
        <dbReference type="EMBL" id="KAI1608377.1"/>
    </source>
</evidence>
<proteinExistence type="predicted"/>
<feature type="compositionally biased region" description="Basic and acidic residues" evidence="2">
    <location>
        <begin position="54"/>
        <end position="70"/>
    </location>
</feature>
<dbReference type="AlphaFoldDB" id="A0AAN6I8C0"/>
<feature type="coiled-coil region" evidence="1">
    <location>
        <begin position="192"/>
        <end position="226"/>
    </location>
</feature>
<protein>
    <submittedName>
        <fullName evidence="3">Uncharacterized protein</fullName>
    </submittedName>
</protein>
<feature type="compositionally biased region" description="Basic residues" evidence="2">
    <location>
        <begin position="473"/>
        <end position="490"/>
    </location>
</feature>
<feature type="compositionally biased region" description="Polar residues" evidence="2">
    <location>
        <begin position="103"/>
        <end position="112"/>
    </location>
</feature>
<organism evidence="3 4">
    <name type="scientific">Exophiala viscosa</name>
    <dbReference type="NCBI Taxonomy" id="2486360"/>
    <lineage>
        <taxon>Eukaryota</taxon>
        <taxon>Fungi</taxon>
        <taxon>Dikarya</taxon>
        <taxon>Ascomycota</taxon>
        <taxon>Pezizomycotina</taxon>
        <taxon>Eurotiomycetes</taxon>
        <taxon>Chaetothyriomycetidae</taxon>
        <taxon>Chaetothyriales</taxon>
        <taxon>Herpotrichiellaceae</taxon>
        <taxon>Exophiala</taxon>
    </lineage>
</organism>
<keyword evidence="4" id="KW-1185">Reference proteome</keyword>
<gene>
    <name evidence="3" type="ORF">EDD36DRAFT_423280</name>
</gene>
<evidence type="ECO:0000256" key="1">
    <source>
        <dbReference type="SAM" id="Coils"/>
    </source>
</evidence>
<evidence type="ECO:0000256" key="2">
    <source>
        <dbReference type="SAM" id="MobiDB-lite"/>
    </source>
</evidence>
<feature type="compositionally biased region" description="Basic and acidic residues" evidence="2">
    <location>
        <begin position="509"/>
        <end position="518"/>
    </location>
</feature>